<keyword evidence="2" id="KW-1185">Reference proteome</keyword>
<accession>A0A4R6PXE0</accession>
<dbReference type="Proteomes" id="UP000295500">
    <property type="component" value="Unassembled WGS sequence"/>
</dbReference>
<dbReference type="RefSeq" id="WP_133529053.1">
    <property type="nucleotide sequence ID" value="NZ_SNXO01000036.1"/>
</dbReference>
<protein>
    <recommendedName>
        <fullName evidence="3">WD40 repeat protein</fullName>
    </recommendedName>
</protein>
<dbReference type="EMBL" id="SNXO01000036">
    <property type="protein sequence ID" value="TDP50805.1"/>
    <property type="molecule type" value="Genomic_DNA"/>
</dbReference>
<organism evidence="1 2">
    <name type="scientific">Aminicella lysinilytica</name>
    <dbReference type="NCBI Taxonomy" id="433323"/>
    <lineage>
        <taxon>Bacteria</taxon>
        <taxon>Bacillati</taxon>
        <taxon>Bacillota</taxon>
        <taxon>Clostridia</taxon>
        <taxon>Peptostreptococcales</taxon>
        <taxon>Anaerovoracaceae</taxon>
        <taxon>Aminicella</taxon>
    </lineage>
</organism>
<evidence type="ECO:0008006" key="3">
    <source>
        <dbReference type="Google" id="ProtNLM"/>
    </source>
</evidence>
<name>A0A4R6PXE0_9FIRM</name>
<sequence length="404" mass="44583">MSRNYKISIFLLSLILSVVVLLLVFPAVIQVSNSVVYGADDQREAAHGMNFVTNPVTGESYIFWSDQYDSGSDSDGDWTHDIYYQQISLDDPQITDKHVLISAPEAQEPASVSCTSDGEFFVTFEDGNTKGYGGLSQRYATFDKDMSPVKAYPQTVALGGHSGHGACTSNKMITFWSNEWVDGGGVDNLGTGKDVCVTSMNYDGSKARTLKLTKGKTREWWPIVTASKSNVLLVWQRYIKNHTYSNVCYAVYDPSTGKLNYRGIQALKNIKAKYYTYNAVYLRNLNRYVINITTSNNKSIVLLLNSSGKIVYKKTGLPAFAREASPAVLTKTGADTLCYAKSPSGATFLRVTKNGIRYVGSAKSTYKWGYRGTSGFYTKDGKVACFASLSKDRVVLKKFKSGVD</sequence>
<proteinExistence type="predicted"/>
<dbReference type="OrthoDB" id="8928404at2"/>
<evidence type="ECO:0000313" key="1">
    <source>
        <dbReference type="EMBL" id="TDP50805.1"/>
    </source>
</evidence>
<evidence type="ECO:0000313" key="2">
    <source>
        <dbReference type="Proteomes" id="UP000295500"/>
    </source>
</evidence>
<gene>
    <name evidence="1" type="ORF">EV211_1365</name>
</gene>
<comment type="caution">
    <text evidence="1">The sequence shown here is derived from an EMBL/GenBank/DDBJ whole genome shotgun (WGS) entry which is preliminary data.</text>
</comment>
<reference evidence="1 2" key="1">
    <citation type="submission" date="2019-03" db="EMBL/GenBank/DDBJ databases">
        <title>Genomic Encyclopedia of Type Strains, Phase IV (KMG-IV): sequencing the most valuable type-strain genomes for metagenomic binning, comparative biology and taxonomic classification.</title>
        <authorList>
            <person name="Goeker M."/>
        </authorList>
    </citation>
    <scope>NUCLEOTIDE SEQUENCE [LARGE SCALE GENOMIC DNA]</scope>
    <source>
        <strain evidence="1 2">DSM 28287</strain>
    </source>
</reference>
<dbReference type="AlphaFoldDB" id="A0A4R6PXE0"/>